<name>A0A9X4ALR5_9BACI</name>
<feature type="transmembrane region" description="Helical" evidence="1">
    <location>
        <begin position="6"/>
        <end position="23"/>
    </location>
</feature>
<dbReference type="NCBIfam" id="NF033232">
    <property type="entry name" value="small_YtzI"/>
    <property type="match status" value="1"/>
</dbReference>
<reference evidence="2" key="1">
    <citation type="submission" date="2022-06" db="EMBL/GenBank/DDBJ databases">
        <title>Aquibacillus sp. a new bacterium isolated from soil saline samples.</title>
        <authorList>
            <person name="Galisteo C."/>
            <person name="De La Haba R."/>
            <person name="Sanchez-Porro C."/>
            <person name="Ventosa A."/>
        </authorList>
    </citation>
    <scope>NUCLEOTIDE SEQUENCE</scope>
    <source>
        <strain evidence="2">3ASR75-11</strain>
    </source>
</reference>
<dbReference type="AlphaFoldDB" id="A0A9X4ALR5"/>
<gene>
    <name evidence="2" type="primary">ytzI</name>
    <name evidence="2" type="ORF">NC797_09135</name>
</gene>
<evidence type="ECO:0000313" key="3">
    <source>
        <dbReference type="Proteomes" id="UP001145050"/>
    </source>
</evidence>
<keyword evidence="1" id="KW-1133">Transmembrane helix</keyword>
<keyword evidence="3" id="KW-1185">Reference proteome</keyword>
<proteinExistence type="predicted"/>
<sequence length="50" mass="5794">MIVIFIIGFFIVLMVLGLSILTINKGYSYQHKIDPLPQDKINEDQNQQDE</sequence>
<keyword evidence="1" id="KW-0472">Membrane</keyword>
<protein>
    <submittedName>
        <fullName evidence="2">YtzI protein</fullName>
    </submittedName>
</protein>
<dbReference type="InterPro" id="IPR047753">
    <property type="entry name" value="YtzI-like"/>
</dbReference>
<dbReference type="Proteomes" id="UP001145050">
    <property type="component" value="Unassembled WGS sequence"/>
</dbReference>
<accession>A0A9X4ALR5</accession>
<dbReference type="EMBL" id="JAMQKB010000007">
    <property type="protein sequence ID" value="MDC3424672.1"/>
    <property type="molecule type" value="Genomic_DNA"/>
</dbReference>
<comment type="caution">
    <text evidence="2">The sequence shown here is derived from an EMBL/GenBank/DDBJ whole genome shotgun (WGS) entry which is preliminary data.</text>
</comment>
<evidence type="ECO:0000313" key="2">
    <source>
        <dbReference type="EMBL" id="MDC3424672.1"/>
    </source>
</evidence>
<evidence type="ECO:0000256" key="1">
    <source>
        <dbReference type="SAM" id="Phobius"/>
    </source>
</evidence>
<keyword evidence="1" id="KW-0812">Transmembrane</keyword>
<organism evidence="2 3">
    <name type="scientific">Terrihalobacillus insolitus</name>
    <dbReference type="NCBI Taxonomy" id="2950438"/>
    <lineage>
        <taxon>Bacteria</taxon>
        <taxon>Bacillati</taxon>
        <taxon>Bacillota</taxon>
        <taxon>Bacilli</taxon>
        <taxon>Bacillales</taxon>
        <taxon>Bacillaceae</taxon>
        <taxon>Terrihalobacillus</taxon>
    </lineage>
</organism>